<sequence>MRIFLSYSSKDKEIVEKFSERLQKQGLQVFFDAQSIPVGASIASSIEERISRADAVIFFVSKDALQSEWFNMELSIAVSNRYSGRQTRIIPVLLDTESKTPFFLSDFQCLDLTMSRSEAEIDAKASMLATSLSVDEPKGAPESRLIKRQREIEIESQLLLARKLQYEELKRHKARQLFLLTGVASMFSMAGLAIFLLHTFASVKFSEFGWLIYTLLGAIFTMIGSFMYMRKELPEKERLRKIISDIESHMSKLEGRDD</sequence>
<evidence type="ECO:0000313" key="4">
    <source>
        <dbReference type="Proteomes" id="UP001556220"/>
    </source>
</evidence>
<dbReference type="Proteomes" id="UP001556220">
    <property type="component" value="Unassembled WGS sequence"/>
</dbReference>
<evidence type="ECO:0000313" key="3">
    <source>
        <dbReference type="EMBL" id="MEW9572735.1"/>
    </source>
</evidence>
<reference evidence="3 4" key="1">
    <citation type="submission" date="2024-06" db="EMBL/GenBank/DDBJ databases">
        <authorList>
            <person name="Woo H."/>
        </authorList>
    </citation>
    <scope>NUCLEOTIDE SEQUENCE [LARGE SCALE GENOMIC DNA]</scope>
    <source>
        <strain evidence="3 4">Si-c</strain>
    </source>
</reference>
<feature type="domain" description="TIR" evidence="2">
    <location>
        <begin position="1"/>
        <end position="128"/>
    </location>
</feature>
<gene>
    <name evidence="3" type="ORF">ABQJ54_13325</name>
</gene>
<dbReference type="PROSITE" id="PS50104">
    <property type="entry name" value="TIR"/>
    <property type="match status" value="1"/>
</dbReference>
<keyword evidence="1" id="KW-0812">Transmembrane</keyword>
<feature type="transmembrane region" description="Helical" evidence="1">
    <location>
        <begin position="177"/>
        <end position="198"/>
    </location>
</feature>
<dbReference type="SUPFAM" id="SSF52200">
    <property type="entry name" value="Toll/Interleukin receptor TIR domain"/>
    <property type="match status" value="1"/>
</dbReference>
<accession>A0ABV3QFW5</accession>
<name>A0ABV3QFW5_9GAMM</name>
<protein>
    <submittedName>
        <fullName evidence="3">Toll/interleukin-1 receptor domain-containing protein</fullName>
    </submittedName>
</protein>
<dbReference type="SMART" id="SM00255">
    <property type="entry name" value="TIR"/>
    <property type="match status" value="1"/>
</dbReference>
<keyword evidence="1" id="KW-0472">Membrane</keyword>
<dbReference type="InterPro" id="IPR000157">
    <property type="entry name" value="TIR_dom"/>
</dbReference>
<dbReference type="EMBL" id="JBFOHK010000003">
    <property type="protein sequence ID" value="MEW9572735.1"/>
    <property type="molecule type" value="Genomic_DNA"/>
</dbReference>
<dbReference type="Gene3D" id="3.40.50.10140">
    <property type="entry name" value="Toll/interleukin-1 receptor homology (TIR) domain"/>
    <property type="match status" value="1"/>
</dbReference>
<organism evidence="3 4">
    <name type="scientific">Rhodanobacter lycopersici</name>
    <dbReference type="NCBI Taxonomy" id="3162487"/>
    <lineage>
        <taxon>Bacteria</taxon>
        <taxon>Pseudomonadati</taxon>
        <taxon>Pseudomonadota</taxon>
        <taxon>Gammaproteobacteria</taxon>
        <taxon>Lysobacterales</taxon>
        <taxon>Rhodanobacteraceae</taxon>
        <taxon>Rhodanobacter</taxon>
    </lineage>
</organism>
<dbReference type="InterPro" id="IPR035897">
    <property type="entry name" value="Toll_tir_struct_dom_sf"/>
</dbReference>
<keyword evidence="3" id="KW-0675">Receptor</keyword>
<dbReference type="RefSeq" id="WP_367854793.1">
    <property type="nucleotide sequence ID" value="NZ_JBFOHK010000003.1"/>
</dbReference>
<feature type="transmembrane region" description="Helical" evidence="1">
    <location>
        <begin position="210"/>
        <end position="229"/>
    </location>
</feature>
<proteinExistence type="predicted"/>
<comment type="caution">
    <text evidence="3">The sequence shown here is derived from an EMBL/GenBank/DDBJ whole genome shotgun (WGS) entry which is preliminary data.</text>
</comment>
<evidence type="ECO:0000256" key="1">
    <source>
        <dbReference type="SAM" id="Phobius"/>
    </source>
</evidence>
<keyword evidence="1" id="KW-1133">Transmembrane helix</keyword>
<dbReference type="Pfam" id="PF13676">
    <property type="entry name" value="TIR_2"/>
    <property type="match status" value="1"/>
</dbReference>
<keyword evidence="4" id="KW-1185">Reference proteome</keyword>
<evidence type="ECO:0000259" key="2">
    <source>
        <dbReference type="PROSITE" id="PS50104"/>
    </source>
</evidence>